<dbReference type="Proteomes" id="UP000315295">
    <property type="component" value="Unassembled WGS sequence"/>
</dbReference>
<keyword evidence="3" id="KW-1185">Reference proteome</keyword>
<dbReference type="InterPro" id="IPR006527">
    <property type="entry name" value="F-box-assoc_dom_typ1"/>
</dbReference>
<dbReference type="PANTHER" id="PTHR31672:SF13">
    <property type="entry name" value="F-BOX PROTEIN CPR30-LIKE"/>
    <property type="match status" value="1"/>
</dbReference>
<dbReference type="NCBIfam" id="TIGR01640">
    <property type="entry name" value="F_box_assoc_1"/>
    <property type="match status" value="1"/>
</dbReference>
<name>A0A540NHL0_MALBA</name>
<protein>
    <recommendedName>
        <fullName evidence="1">F-box domain-containing protein</fullName>
    </recommendedName>
</protein>
<dbReference type="InterPro" id="IPR050796">
    <property type="entry name" value="SCF_F-box_component"/>
</dbReference>
<evidence type="ECO:0000313" key="3">
    <source>
        <dbReference type="Proteomes" id="UP000315295"/>
    </source>
</evidence>
<dbReference type="InterPro" id="IPR036047">
    <property type="entry name" value="F-box-like_dom_sf"/>
</dbReference>
<dbReference type="CDD" id="cd22157">
    <property type="entry name" value="F-box_AtFBW1-like"/>
    <property type="match status" value="1"/>
</dbReference>
<accession>A0A540NHL0</accession>
<dbReference type="SMART" id="SM00256">
    <property type="entry name" value="FBOX"/>
    <property type="match status" value="1"/>
</dbReference>
<dbReference type="SUPFAM" id="SSF81383">
    <property type="entry name" value="F-box domain"/>
    <property type="match status" value="1"/>
</dbReference>
<organism evidence="2 3">
    <name type="scientific">Malus baccata</name>
    <name type="common">Siberian crab apple</name>
    <name type="synonym">Pyrus baccata</name>
    <dbReference type="NCBI Taxonomy" id="106549"/>
    <lineage>
        <taxon>Eukaryota</taxon>
        <taxon>Viridiplantae</taxon>
        <taxon>Streptophyta</taxon>
        <taxon>Embryophyta</taxon>
        <taxon>Tracheophyta</taxon>
        <taxon>Spermatophyta</taxon>
        <taxon>Magnoliopsida</taxon>
        <taxon>eudicotyledons</taxon>
        <taxon>Gunneridae</taxon>
        <taxon>Pentapetalae</taxon>
        <taxon>rosids</taxon>
        <taxon>fabids</taxon>
        <taxon>Rosales</taxon>
        <taxon>Rosaceae</taxon>
        <taxon>Amygdaloideae</taxon>
        <taxon>Maleae</taxon>
        <taxon>Malus</taxon>
    </lineage>
</organism>
<dbReference type="PROSITE" id="PS50181">
    <property type="entry name" value="FBOX"/>
    <property type="match status" value="1"/>
</dbReference>
<feature type="domain" description="F-box" evidence="1">
    <location>
        <begin position="171"/>
        <end position="218"/>
    </location>
</feature>
<reference evidence="2 3" key="1">
    <citation type="journal article" date="2019" name="G3 (Bethesda)">
        <title>Sequencing of a Wild Apple (Malus baccata) Genome Unravels the Differences Between Cultivated and Wild Apple Species Regarding Disease Resistance and Cold Tolerance.</title>
        <authorList>
            <person name="Chen X."/>
        </authorList>
    </citation>
    <scope>NUCLEOTIDE SEQUENCE [LARGE SCALE GENOMIC DNA]</scope>
    <source>
        <strain evidence="3">cv. Shandingzi</strain>
        <tissue evidence="2">Leaves</tissue>
    </source>
</reference>
<proteinExistence type="predicted"/>
<dbReference type="PANTHER" id="PTHR31672">
    <property type="entry name" value="BNACNNG10540D PROTEIN"/>
    <property type="match status" value="1"/>
</dbReference>
<sequence>MRLRKNHRFHQRRHWSTDFLMVKLNEIVEDGGINADINLVGDISNYRDYGEQFNCSGDFGENEVHLPGSNKELNLFGIKLHTTTPMEVGTTRPLSNEVLGGKTKKKIIHTIPVGPRIGNQLDFGHSQHVSTSYNMQTIVDSTENGLFSLSSLWDQILYIGGVDVIVAEMSLVRESEIPEDRVVEILSRLSPKSLLRFKCIRKSWCTLINSPSFVAKHLSNSLDNKLSSSTCILLNRSQFHIFPDQSWKREVLWSMINLSSDSDVHNFHYDVKPLNIPFSRDDHNPVQIHGYCNGIVCLIEGDNVLLCNPSTREFRLLPNSCLLVPHPEGKFELETTFHGMGFGYDCKANEYKVVQIVENCEYSDDEQTYQHCIAYPYTAEVYTTAANFWKEIKIDISSSTHPYPFSVYLKGFCYWFATDGEECILSFDLGDEIFHRIQLPSKIESGFNFCGLFLYNESITSYCCRYDPSEDSKLFEIWVMDGYGGVKSSWTKLLTVGPFKGIEYPLTFWKCDELLMVASGRRVTSYNSSTGNLKNLHIPPIMHQVTDLQALIYEESLVPIK</sequence>
<dbReference type="AlphaFoldDB" id="A0A540NHL0"/>
<gene>
    <name evidence="2" type="ORF">C1H46_003870</name>
</gene>
<dbReference type="Pfam" id="PF07734">
    <property type="entry name" value="FBA_1"/>
    <property type="match status" value="1"/>
</dbReference>
<dbReference type="EMBL" id="VIEB01000040">
    <property type="protein sequence ID" value="TQE10532.1"/>
    <property type="molecule type" value="Genomic_DNA"/>
</dbReference>
<evidence type="ECO:0000259" key="1">
    <source>
        <dbReference type="PROSITE" id="PS50181"/>
    </source>
</evidence>
<dbReference type="InterPro" id="IPR017451">
    <property type="entry name" value="F-box-assoc_interact_dom"/>
</dbReference>
<comment type="caution">
    <text evidence="2">The sequence shown here is derived from an EMBL/GenBank/DDBJ whole genome shotgun (WGS) entry which is preliminary data.</text>
</comment>
<evidence type="ECO:0000313" key="2">
    <source>
        <dbReference type="EMBL" id="TQE10532.1"/>
    </source>
</evidence>
<dbReference type="InterPro" id="IPR001810">
    <property type="entry name" value="F-box_dom"/>
</dbReference>